<evidence type="ECO:0000259" key="1">
    <source>
        <dbReference type="Pfam" id="PF05168"/>
    </source>
</evidence>
<dbReference type="EMBL" id="WTVG01000017">
    <property type="protein sequence ID" value="NMG24635.1"/>
    <property type="molecule type" value="Genomic_DNA"/>
</dbReference>
<proteinExistence type="predicted"/>
<accession>A0ABX1PMI4</accession>
<dbReference type="RefSeq" id="WP_169118036.1">
    <property type="nucleotide sequence ID" value="NZ_WTVG02000038.1"/>
</dbReference>
<dbReference type="SUPFAM" id="SSF81593">
    <property type="entry name" value="Nucleotidyltransferase substrate binding subunit/domain"/>
    <property type="match status" value="1"/>
</dbReference>
<dbReference type="Gene3D" id="1.20.120.330">
    <property type="entry name" value="Nucleotidyltransferases domain 2"/>
    <property type="match status" value="1"/>
</dbReference>
<dbReference type="Proteomes" id="UP000615989">
    <property type="component" value="Unassembled WGS sequence"/>
</dbReference>
<dbReference type="InterPro" id="IPR007842">
    <property type="entry name" value="HEPN_dom"/>
</dbReference>
<reference evidence="2" key="1">
    <citation type="submission" date="2019-12" db="EMBL/GenBank/DDBJ databases">
        <title>Comparative genomics gives insights into the taxonomy of the Azoarcus-Aromatoleum group and reveals separate origins of nif in the plant-associated Azoarcus and non-plant-associated Aromatoleum sub-groups.</title>
        <authorList>
            <person name="Lafos M."/>
            <person name="Maluk M."/>
            <person name="Batista M."/>
            <person name="Junghare M."/>
            <person name="Carmona M."/>
            <person name="Faoro H."/>
            <person name="Cruz L.M."/>
            <person name="Battistoni F."/>
            <person name="De Souza E."/>
            <person name="Pedrosa F."/>
            <person name="Chen W.-M."/>
            <person name="Poole P.S."/>
            <person name="Dixon R.A."/>
            <person name="James E.K."/>
        </authorList>
    </citation>
    <scope>NUCLEOTIDE SEQUENCE</scope>
    <source>
        <strain evidence="2">LuFRes1</strain>
    </source>
</reference>
<keyword evidence="3" id="KW-1185">Reference proteome</keyword>
<protein>
    <submittedName>
        <fullName evidence="2">HEPN domain-containing protein</fullName>
    </submittedName>
</protein>
<sequence>MTPALEEASRLLRLARRDRETFELLMPLSRASVAALGFHAQQSIEKALKAVCTLHGIEVRRTHDLAALGQAILDAGDALPVSLDELRVLNPFAVEFRYDDEIVSTMTRNELDARLAVILTWASRCIDEWLRES</sequence>
<organism evidence="2 3">
    <name type="scientific">Aromatoleum anaerobium</name>
    <dbReference type="NCBI Taxonomy" id="182180"/>
    <lineage>
        <taxon>Bacteria</taxon>
        <taxon>Pseudomonadati</taxon>
        <taxon>Pseudomonadota</taxon>
        <taxon>Betaproteobacteria</taxon>
        <taxon>Rhodocyclales</taxon>
        <taxon>Rhodocyclaceae</taxon>
        <taxon>Aromatoleum</taxon>
    </lineage>
</organism>
<evidence type="ECO:0000313" key="2">
    <source>
        <dbReference type="EMBL" id="NMG24635.1"/>
    </source>
</evidence>
<name>A0ABX1PMI4_9RHOO</name>
<feature type="domain" description="HEPN" evidence="1">
    <location>
        <begin position="9"/>
        <end position="108"/>
    </location>
</feature>
<comment type="caution">
    <text evidence="2">The sequence shown here is derived from an EMBL/GenBank/DDBJ whole genome shotgun (WGS) entry which is preliminary data.</text>
</comment>
<gene>
    <name evidence="2" type="ORF">GO606_07815</name>
</gene>
<evidence type="ECO:0000313" key="3">
    <source>
        <dbReference type="Proteomes" id="UP000615989"/>
    </source>
</evidence>
<dbReference type="Pfam" id="PF05168">
    <property type="entry name" value="HEPN"/>
    <property type="match status" value="1"/>
</dbReference>